<dbReference type="InterPro" id="IPR026444">
    <property type="entry name" value="Secre_tail"/>
</dbReference>
<dbReference type="Proteomes" id="UP000602057">
    <property type="component" value="Unassembled WGS sequence"/>
</dbReference>
<proteinExistence type="predicted"/>
<keyword evidence="5" id="KW-1185">Reference proteome</keyword>
<evidence type="ECO:0000256" key="2">
    <source>
        <dbReference type="SAM" id="MobiDB-lite"/>
    </source>
</evidence>
<dbReference type="Pfam" id="PF11617">
    <property type="entry name" value="Cu-binding_MopE"/>
    <property type="match status" value="5"/>
</dbReference>
<name>A0A8J6QEE7_9FLAO</name>
<dbReference type="EMBL" id="JACVXC010000003">
    <property type="protein sequence ID" value="MBD0835443.1"/>
    <property type="molecule type" value="Genomic_DNA"/>
</dbReference>
<feature type="region of interest" description="Disordered" evidence="2">
    <location>
        <begin position="110"/>
        <end position="134"/>
    </location>
</feature>
<organism evidence="4 5">
    <name type="scientific">Aestuariibaculum suncheonense</name>
    <dbReference type="NCBI Taxonomy" id="1028745"/>
    <lineage>
        <taxon>Bacteria</taxon>
        <taxon>Pseudomonadati</taxon>
        <taxon>Bacteroidota</taxon>
        <taxon>Flavobacteriia</taxon>
        <taxon>Flavobacteriales</taxon>
        <taxon>Flavobacteriaceae</taxon>
    </lineage>
</organism>
<evidence type="ECO:0000256" key="1">
    <source>
        <dbReference type="ARBA" id="ARBA00022729"/>
    </source>
</evidence>
<evidence type="ECO:0000259" key="3">
    <source>
        <dbReference type="Pfam" id="PF18962"/>
    </source>
</evidence>
<gene>
    <name evidence="4" type="ORF">ICJ84_08355</name>
</gene>
<evidence type="ECO:0000313" key="5">
    <source>
        <dbReference type="Proteomes" id="UP000602057"/>
    </source>
</evidence>
<comment type="caution">
    <text evidence="4">The sequence shown here is derived from an EMBL/GenBank/DDBJ whole genome shotgun (WGS) entry which is preliminary data.</text>
</comment>
<dbReference type="NCBIfam" id="TIGR04183">
    <property type="entry name" value="Por_Secre_tail"/>
    <property type="match status" value="1"/>
</dbReference>
<feature type="compositionally biased region" description="Acidic residues" evidence="2">
    <location>
        <begin position="125"/>
        <end position="134"/>
    </location>
</feature>
<dbReference type="AlphaFoldDB" id="A0A8J6QEE7"/>
<dbReference type="InterPro" id="IPR021655">
    <property type="entry name" value="Put_metal-bd"/>
</dbReference>
<protein>
    <submittedName>
        <fullName evidence="4">T9SS type A sorting domain-containing protein</fullName>
    </submittedName>
</protein>
<keyword evidence="1" id="KW-0732">Signal</keyword>
<reference evidence="4" key="1">
    <citation type="journal article" date="2013" name="Int. J. Syst. Evol. Microbiol.">
        <title>Aestuariibaculum suncheonense gen. nov., sp. nov., a marine bacterium of the family Flavobacteriaceae isolated from a tidal flat and emended descriptions of the genera Gaetbulibacter and Tamlana.</title>
        <authorList>
            <person name="Jeong S.H."/>
            <person name="Park M.S."/>
            <person name="Jin H.M."/>
            <person name="Lee K."/>
            <person name="Park W."/>
            <person name="Jeon C.O."/>
        </authorList>
    </citation>
    <scope>NUCLEOTIDE SEQUENCE</scope>
    <source>
        <strain evidence="4">SC17</strain>
    </source>
</reference>
<evidence type="ECO:0000313" key="4">
    <source>
        <dbReference type="EMBL" id="MBD0835443.1"/>
    </source>
</evidence>
<sequence>CDGEIDEGVKNTYYADNDGDGYGDAESGMLACSAPEGYVSDNTDCDDDNVLVHTPKLYYVDSDGDGYGSTTEAMLCESSAPVGYSDNNTDCDDTNINVHPGAMEQMDNGIDDDCNPGTLDSSATTDDDGDGYSENDGDCDDTNIEIHPGAEELCDGLDNDCDGEIDEGLLLISFYPDLDGDGYGDSGATPILVCLGLQPQGTVTNNLDLNDNNGDVNPDAIEICDGIDNDSDGLVDEGVMITYYADNDGDGYGDAGNSIMACSAPSGYVSDNTDCDDAKFSVNPGSEEQLNNGVDDDCNPLTDDGTLGIIDNSFMLKISILPNPFYNELNIYFSEQLINKVYKVTLYDLLGKRVLSLENQNITGIIKIKHLERFQQGIYMIKISDKDTEAYIIKRVVKF</sequence>
<feature type="non-terminal residue" evidence="4">
    <location>
        <position position="1"/>
    </location>
</feature>
<dbReference type="RefSeq" id="WP_188215941.1">
    <property type="nucleotide sequence ID" value="NZ_JACVXC010000003.1"/>
</dbReference>
<accession>A0A8J6QEE7</accession>
<feature type="domain" description="Secretion system C-terminal sorting" evidence="3">
    <location>
        <begin position="320"/>
        <end position="393"/>
    </location>
</feature>
<dbReference type="Pfam" id="PF18962">
    <property type="entry name" value="Por_Secre_tail"/>
    <property type="match status" value="1"/>
</dbReference>
<reference evidence="4" key="2">
    <citation type="submission" date="2020-09" db="EMBL/GenBank/DDBJ databases">
        <authorList>
            <person name="Wu Z."/>
        </authorList>
    </citation>
    <scope>NUCLEOTIDE SEQUENCE</scope>
    <source>
        <strain evidence="4">SC17</strain>
    </source>
</reference>